<accession>L0AVU5</accession>
<dbReference type="Pfam" id="PF12352">
    <property type="entry name" value="V-SNARE_C"/>
    <property type="match status" value="1"/>
</dbReference>
<protein>
    <submittedName>
        <fullName evidence="8">Uncharacterized protein</fullName>
    </submittedName>
</protein>
<keyword evidence="6 7" id="KW-0472">Membrane</keyword>
<evidence type="ECO:0000256" key="6">
    <source>
        <dbReference type="ARBA" id="ARBA00023136"/>
    </source>
</evidence>
<dbReference type="OrthoDB" id="430637at2759"/>
<evidence type="ECO:0000313" key="9">
    <source>
        <dbReference type="Proteomes" id="UP000031512"/>
    </source>
</evidence>
<keyword evidence="9" id="KW-1185">Reference proteome</keyword>
<dbReference type="GO" id="GO:0006906">
    <property type="term" value="P:vesicle fusion"/>
    <property type="evidence" value="ECO:0007669"/>
    <property type="project" value="TreeGrafter"/>
</dbReference>
<dbReference type="GO" id="GO:0015031">
    <property type="term" value="P:protein transport"/>
    <property type="evidence" value="ECO:0007669"/>
    <property type="project" value="UniProtKB-KW"/>
</dbReference>
<evidence type="ECO:0000256" key="7">
    <source>
        <dbReference type="SAM" id="Phobius"/>
    </source>
</evidence>
<dbReference type="GO" id="GO:0012507">
    <property type="term" value="C:ER to Golgi transport vesicle membrane"/>
    <property type="evidence" value="ECO:0007669"/>
    <property type="project" value="TreeGrafter"/>
</dbReference>
<comment type="subcellular location">
    <subcellularLocation>
        <location evidence="1">Membrane</location>
        <topology evidence="1">Single-pass type IV membrane protein</topology>
    </subcellularLocation>
</comment>
<dbReference type="PANTHER" id="PTHR21230:SF26">
    <property type="entry name" value="VESICLE TRANSPORT THROUGH INTERACTION WITH T-SNARES HOMOLOG 1A"/>
    <property type="match status" value="1"/>
</dbReference>
<dbReference type="GO" id="GO:0000149">
    <property type="term" value="F:SNARE binding"/>
    <property type="evidence" value="ECO:0007669"/>
    <property type="project" value="TreeGrafter"/>
</dbReference>
<evidence type="ECO:0000256" key="1">
    <source>
        <dbReference type="ARBA" id="ARBA00004211"/>
    </source>
</evidence>
<keyword evidence="5 7" id="KW-1133">Transmembrane helix</keyword>
<dbReference type="GO" id="GO:0005789">
    <property type="term" value="C:endoplasmic reticulum membrane"/>
    <property type="evidence" value="ECO:0007669"/>
    <property type="project" value="TreeGrafter"/>
</dbReference>
<evidence type="ECO:0000256" key="5">
    <source>
        <dbReference type="ARBA" id="ARBA00022989"/>
    </source>
</evidence>
<sequence length="120" mass="13656">MSDWLGRSSTPHDEEFGDRVHLLHQASVLDESYDHLSQSRMSLLETNEIGANVMSKLLNQRDSIIRTKKLVQDTGNIHGETRGLIRSIGRSDYWTKVLMYITIVALSVAIICVLIYKLLK</sequence>
<dbReference type="GO" id="GO:0031902">
    <property type="term" value="C:late endosome membrane"/>
    <property type="evidence" value="ECO:0007669"/>
    <property type="project" value="TreeGrafter"/>
</dbReference>
<evidence type="ECO:0000256" key="4">
    <source>
        <dbReference type="ARBA" id="ARBA00022927"/>
    </source>
</evidence>
<dbReference type="SUPFAM" id="SSF58038">
    <property type="entry name" value="SNARE fusion complex"/>
    <property type="match status" value="1"/>
</dbReference>
<gene>
    <name evidence="8" type="ORF">BEWA_022060</name>
</gene>
<dbReference type="eggNOG" id="ENOG502QXG9">
    <property type="taxonomic scope" value="Eukaryota"/>
</dbReference>
<evidence type="ECO:0000256" key="2">
    <source>
        <dbReference type="ARBA" id="ARBA00022448"/>
    </source>
</evidence>
<dbReference type="KEGG" id="beq:BEWA_022060"/>
<dbReference type="EMBL" id="CP001669">
    <property type="protein sequence ID" value="AFZ79358.1"/>
    <property type="molecule type" value="Genomic_DNA"/>
</dbReference>
<keyword evidence="2" id="KW-0813">Transport</keyword>
<evidence type="ECO:0000256" key="3">
    <source>
        <dbReference type="ARBA" id="ARBA00022692"/>
    </source>
</evidence>
<dbReference type="Proteomes" id="UP000031512">
    <property type="component" value="Chromosome 1"/>
</dbReference>
<dbReference type="Gene3D" id="1.20.5.110">
    <property type="match status" value="1"/>
</dbReference>
<feature type="transmembrane region" description="Helical" evidence="7">
    <location>
        <begin position="97"/>
        <end position="119"/>
    </location>
</feature>
<dbReference type="CDD" id="cd15862">
    <property type="entry name" value="SNARE_Vti1"/>
    <property type="match status" value="1"/>
</dbReference>
<dbReference type="RefSeq" id="XP_004829024.1">
    <property type="nucleotide sequence ID" value="XM_004828967.1"/>
</dbReference>
<keyword evidence="3 7" id="KW-0812">Transmembrane</keyword>
<dbReference type="GO" id="GO:0005484">
    <property type="term" value="F:SNAP receptor activity"/>
    <property type="evidence" value="ECO:0007669"/>
    <property type="project" value="TreeGrafter"/>
</dbReference>
<reference evidence="8 9" key="1">
    <citation type="journal article" date="2012" name="BMC Genomics">
        <title>Comparative genomic analysis and phylogenetic position of Theileria equi.</title>
        <authorList>
            <person name="Kappmeyer L.S."/>
            <person name="Thiagarajan M."/>
            <person name="Herndon D.R."/>
            <person name="Ramsay J.D."/>
            <person name="Caler E."/>
            <person name="Djikeng A."/>
            <person name="Gillespie J.J."/>
            <person name="Lau A.O."/>
            <person name="Roalson E.H."/>
            <person name="Silva J.C."/>
            <person name="Silva M.G."/>
            <person name="Suarez C.E."/>
            <person name="Ueti M.W."/>
            <person name="Nene V.M."/>
            <person name="Mealey R.H."/>
            <person name="Knowles D.P."/>
            <person name="Brayton K.A."/>
        </authorList>
    </citation>
    <scope>NUCLEOTIDE SEQUENCE [LARGE SCALE GENOMIC DNA]</scope>
    <source>
        <strain evidence="8 9">WA</strain>
    </source>
</reference>
<organism evidence="8 9">
    <name type="scientific">Theileria equi strain WA</name>
    <dbReference type="NCBI Taxonomy" id="1537102"/>
    <lineage>
        <taxon>Eukaryota</taxon>
        <taxon>Sar</taxon>
        <taxon>Alveolata</taxon>
        <taxon>Apicomplexa</taxon>
        <taxon>Aconoidasida</taxon>
        <taxon>Piroplasmida</taxon>
        <taxon>Theileriidae</taxon>
        <taxon>Theileria</taxon>
    </lineage>
</organism>
<proteinExistence type="predicted"/>
<dbReference type="GeneID" id="15806238"/>
<dbReference type="GO" id="GO:0005794">
    <property type="term" value="C:Golgi apparatus"/>
    <property type="evidence" value="ECO:0007669"/>
    <property type="project" value="TreeGrafter"/>
</dbReference>
<dbReference type="GO" id="GO:0031201">
    <property type="term" value="C:SNARE complex"/>
    <property type="evidence" value="ECO:0007669"/>
    <property type="project" value="TreeGrafter"/>
</dbReference>
<name>L0AVU5_THEEQ</name>
<dbReference type="AlphaFoldDB" id="L0AVU5"/>
<dbReference type="PANTHER" id="PTHR21230">
    <property type="entry name" value="VESICLE TRANSPORT V-SNARE PROTEIN VTI1-RELATED"/>
    <property type="match status" value="1"/>
</dbReference>
<dbReference type="STRING" id="1537102.L0AVU5"/>
<keyword evidence="4" id="KW-0653">Protein transport</keyword>
<evidence type="ECO:0000313" key="8">
    <source>
        <dbReference type="EMBL" id="AFZ79358.1"/>
    </source>
</evidence>
<dbReference type="VEuPathDB" id="PiroplasmaDB:BEWA_022060"/>